<proteinExistence type="predicted"/>
<dbReference type="Gene3D" id="3.10.450.50">
    <property type="match status" value="1"/>
</dbReference>
<dbReference type="Proteomes" id="UP000185680">
    <property type="component" value="Chromosome"/>
</dbReference>
<dbReference type="InterPro" id="IPR027843">
    <property type="entry name" value="DUF4440"/>
</dbReference>
<dbReference type="Proteomes" id="UP000185657">
    <property type="component" value="Unassembled WGS sequence"/>
</dbReference>
<protein>
    <recommendedName>
        <fullName evidence="1">DUF4440 domain-containing protein</fullName>
    </recommendedName>
</protein>
<sequence>MSAPAQAGVQTMTITEQLTALETERCRCVVEQDYQRLGDMLSPALIHTHIRGNVDTKESYLRFVSGLVESLELRREGLRVVSLGDTAAVMHGKQINRARKRGQTDELLLESMVTQVWALEADGQWRLAAFHASPLSAPPPPVAH</sequence>
<gene>
    <name evidence="2" type="ORF">LPB072_03495</name>
    <name evidence="3" type="ORF">LPB72_13735</name>
</gene>
<dbReference type="Pfam" id="PF14534">
    <property type="entry name" value="DUF4440"/>
    <property type="match status" value="1"/>
</dbReference>
<dbReference type="EMBL" id="LVWD01000026">
    <property type="protein sequence ID" value="OAD40996.1"/>
    <property type="molecule type" value="Genomic_DNA"/>
</dbReference>
<organism evidence="2 5">
    <name type="scientific">Hydrogenophaga crassostreae</name>
    <dbReference type="NCBI Taxonomy" id="1763535"/>
    <lineage>
        <taxon>Bacteria</taxon>
        <taxon>Pseudomonadati</taxon>
        <taxon>Pseudomonadota</taxon>
        <taxon>Betaproteobacteria</taxon>
        <taxon>Burkholderiales</taxon>
        <taxon>Comamonadaceae</taxon>
        <taxon>Hydrogenophaga</taxon>
    </lineage>
</organism>
<accession>A0A163CBH4</accession>
<dbReference type="EMBL" id="CP017476">
    <property type="protein sequence ID" value="AOW12052.1"/>
    <property type="molecule type" value="Genomic_DNA"/>
</dbReference>
<dbReference type="SUPFAM" id="SSF54427">
    <property type="entry name" value="NTF2-like"/>
    <property type="match status" value="1"/>
</dbReference>
<dbReference type="AlphaFoldDB" id="A0A163CBH4"/>
<evidence type="ECO:0000259" key="1">
    <source>
        <dbReference type="Pfam" id="PF14534"/>
    </source>
</evidence>
<evidence type="ECO:0000313" key="2">
    <source>
        <dbReference type="EMBL" id="AOW12052.1"/>
    </source>
</evidence>
<name>A0A163CBH4_9BURK</name>
<dbReference type="OrthoDB" id="8970742at2"/>
<keyword evidence="4" id="KW-1185">Reference proteome</keyword>
<reference evidence="3 4" key="1">
    <citation type="submission" date="2016-02" db="EMBL/GenBank/DDBJ databases">
        <title>Draft genome sequence of Hydrogenophaga sp. LPB0072.</title>
        <authorList>
            <person name="Shin S.-K."/>
            <person name="Yi H."/>
        </authorList>
    </citation>
    <scope>NUCLEOTIDE SEQUENCE [LARGE SCALE GENOMIC DNA]</scope>
    <source>
        <strain evidence="3 4">LPB0072</strain>
    </source>
</reference>
<evidence type="ECO:0000313" key="5">
    <source>
        <dbReference type="Proteomes" id="UP000185680"/>
    </source>
</evidence>
<dbReference type="KEGG" id="hyl:LPB072_03495"/>
<feature type="domain" description="DUF4440" evidence="1">
    <location>
        <begin position="18"/>
        <end position="127"/>
    </location>
</feature>
<evidence type="ECO:0000313" key="3">
    <source>
        <dbReference type="EMBL" id="OAD40996.1"/>
    </source>
</evidence>
<evidence type="ECO:0000313" key="4">
    <source>
        <dbReference type="Proteomes" id="UP000185657"/>
    </source>
</evidence>
<reference evidence="2 5" key="2">
    <citation type="submission" date="2016-10" db="EMBL/GenBank/DDBJ databases">
        <title>Hydorgenophaga sp. LPB0072 isolated from gastropod.</title>
        <authorList>
            <person name="Kim E."/>
            <person name="Yi H."/>
        </authorList>
    </citation>
    <scope>NUCLEOTIDE SEQUENCE [LARGE SCALE GENOMIC DNA]</scope>
    <source>
        <strain evidence="2 5">LPB0072</strain>
    </source>
</reference>
<dbReference type="InterPro" id="IPR032710">
    <property type="entry name" value="NTF2-like_dom_sf"/>
</dbReference>
<dbReference type="STRING" id="1763535.LPB072_03495"/>